<keyword evidence="3" id="KW-1185">Reference proteome</keyword>
<dbReference type="GO" id="GO:0019901">
    <property type="term" value="F:protein kinase binding"/>
    <property type="evidence" value="ECO:0007669"/>
    <property type="project" value="InterPro"/>
</dbReference>
<dbReference type="OMA" id="KYWIDYS"/>
<dbReference type="KEGG" id="ndi:NDAI_0G04080"/>
<dbReference type="PANTHER" id="PTHR15615:SF114">
    <property type="entry name" value="PHO85 CYCLIN-1"/>
    <property type="match status" value="1"/>
</dbReference>
<dbReference type="AlphaFoldDB" id="J7SAY2"/>
<dbReference type="HOGENOM" id="CLU_1678385_0_0_1"/>
<gene>
    <name evidence="2" type="primary">NDAI0G04080</name>
    <name evidence="2" type="ordered locus">NDAI_0G04080</name>
</gene>
<dbReference type="Pfam" id="PF00134">
    <property type="entry name" value="Cyclin_N"/>
    <property type="match status" value="1"/>
</dbReference>
<proteinExistence type="predicted"/>
<dbReference type="OrthoDB" id="10250320at2759"/>
<dbReference type="PANTHER" id="PTHR15615">
    <property type="match status" value="1"/>
</dbReference>
<organism evidence="2 3">
    <name type="scientific">Naumovozyma dairenensis (strain ATCC 10597 / BCRC 20456 / CBS 421 / NBRC 0211 / NRRL Y-12639)</name>
    <name type="common">Saccharomyces dairenensis</name>
    <dbReference type="NCBI Taxonomy" id="1071378"/>
    <lineage>
        <taxon>Eukaryota</taxon>
        <taxon>Fungi</taxon>
        <taxon>Dikarya</taxon>
        <taxon>Ascomycota</taxon>
        <taxon>Saccharomycotina</taxon>
        <taxon>Saccharomycetes</taxon>
        <taxon>Saccharomycetales</taxon>
        <taxon>Saccharomycetaceae</taxon>
        <taxon>Naumovozyma</taxon>
    </lineage>
</organism>
<dbReference type="SUPFAM" id="SSF47954">
    <property type="entry name" value="Cyclin-like"/>
    <property type="match status" value="1"/>
</dbReference>
<dbReference type="CDD" id="cd20557">
    <property type="entry name" value="CYCLIN_ScPCL1-like"/>
    <property type="match status" value="1"/>
</dbReference>
<dbReference type="GO" id="GO:0000307">
    <property type="term" value="C:cyclin-dependent protein kinase holoenzyme complex"/>
    <property type="evidence" value="ECO:0007669"/>
    <property type="project" value="TreeGrafter"/>
</dbReference>
<protein>
    <recommendedName>
        <fullName evidence="1">Cyclin N-terminal domain-containing protein</fullName>
    </recommendedName>
</protein>
<feature type="domain" description="Cyclin N-terminal" evidence="1">
    <location>
        <begin position="3"/>
        <end position="82"/>
    </location>
</feature>
<dbReference type="InterPro" id="IPR006671">
    <property type="entry name" value="Cyclin_N"/>
</dbReference>
<reference evidence="2 3" key="1">
    <citation type="journal article" date="2011" name="Proc. Natl. Acad. Sci. U.S.A.">
        <title>Evolutionary erosion of yeast sex chromosomes by mating-type switching accidents.</title>
        <authorList>
            <person name="Gordon J.L."/>
            <person name="Armisen D."/>
            <person name="Proux-Wera E."/>
            <person name="Oheigeartaigh S.S."/>
            <person name="Byrne K.P."/>
            <person name="Wolfe K.H."/>
        </authorList>
    </citation>
    <scope>NUCLEOTIDE SEQUENCE [LARGE SCALE GENOMIC DNA]</scope>
    <source>
        <strain evidence="3">ATCC 10597 / BCRC 20456 / CBS 421 / NBRC 0211 / NRRL Y-12639</strain>
    </source>
</reference>
<accession>J7SAY2</accession>
<dbReference type="GeneID" id="13926874"/>
<name>J7SAY2_NAUDC</name>
<dbReference type="Proteomes" id="UP000000689">
    <property type="component" value="Chromosome 7"/>
</dbReference>
<evidence type="ECO:0000259" key="1">
    <source>
        <dbReference type="Pfam" id="PF00134"/>
    </source>
</evidence>
<evidence type="ECO:0000313" key="3">
    <source>
        <dbReference type="Proteomes" id="UP000000689"/>
    </source>
</evidence>
<dbReference type="InterPro" id="IPR013922">
    <property type="entry name" value="Cyclin_PHO80-like"/>
</dbReference>
<dbReference type="GO" id="GO:0016538">
    <property type="term" value="F:cyclin-dependent protein serine/threonine kinase regulator activity"/>
    <property type="evidence" value="ECO:0007669"/>
    <property type="project" value="TreeGrafter"/>
</dbReference>
<sequence>MPTVLATVCYVARLSSIIPRDAICLPSTLHRLFLSSLILSCKFHNEAAPSFRQWVDYSGDYFTLQDLVAMEKEMMNLLDYNLLIKSTEFFSVLNPLLEPISQDLKHIILQKQKVKNVLQITYKPHRRTYRISDKNIGPPGCFSQSALQSLLLILEIC</sequence>
<dbReference type="GO" id="GO:0005634">
    <property type="term" value="C:nucleus"/>
    <property type="evidence" value="ECO:0007669"/>
    <property type="project" value="TreeGrafter"/>
</dbReference>
<dbReference type="eggNOG" id="KOG1674">
    <property type="taxonomic scope" value="Eukaryota"/>
</dbReference>
<dbReference type="STRING" id="1071378.J7SAY2"/>
<dbReference type="InterPro" id="IPR036915">
    <property type="entry name" value="Cyclin-like_sf"/>
</dbReference>
<dbReference type="Gene3D" id="1.10.472.10">
    <property type="entry name" value="Cyclin-like"/>
    <property type="match status" value="1"/>
</dbReference>
<dbReference type="RefSeq" id="XP_003980069.1">
    <property type="nucleotide sequence ID" value="XM_003980020.1"/>
</dbReference>
<evidence type="ECO:0000313" key="2">
    <source>
        <dbReference type="EMBL" id="CCK73393.1"/>
    </source>
</evidence>
<dbReference type="EMBL" id="HE580273">
    <property type="protein sequence ID" value="CCK73393.1"/>
    <property type="molecule type" value="Genomic_DNA"/>
</dbReference>